<feature type="transmembrane region" description="Helical" evidence="8">
    <location>
        <begin position="263"/>
        <end position="283"/>
    </location>
</feature>
<proteinExistence type="inferred from homology"/>
<feature type="domain" description="Glycosyltransferase 2-like" evidence="9">
    <location>
        <begin position="5"/>
        <end position="166"/>
    </location>
</feature>
<evidence type="ECO:0000256" key="6">
    <source>
        <dbReference type="ARBA" id="ARBA00022989"/>
    </source>
</evidence>
<name>A0A9Q8X4F5_9GAMM</name>
<dbReference type="InterPro" id="IPR039528">
    <property type="entry name" value="DPM1-like"/>
</dbReference>
<evidence type="ECO:0000259" key="9">
    <source>
        <dbReference type="Pfam" id="PF00535"/>
    </source>
</evidence>
<keyword evidence="7 8" id="KW-0472">Membrane</keyword>
<dbReference type="AlphaFoldDB" id="A0A9Q8X4F5"/>
<dbReference type="InterPro" id="IPR029044">
    <property type="entry name" value="Nucleotide-diphossugar_trans"/>
</dbReference>
<dbReference type="InterPro" id="IPR001173">
    <property type="entry name" value="Glyco_trans_2-like"/>
</dbReference>
<evidence type="ECO:0000256" key="3">
    <source>
        <dbReference type="ARBA" id="ARBA00022676"/>
    </source>
</evidence>
<evidence type="ECO:0000256" key="2">
    <source>
        <dbReference type="ARBA" id="ARBA00006739"/>
    </source>
</evidence>
<keyword evidence="3" id="KW-0328">Glycosyltransferase</keyword>
<feature type="transmembrane region" description="Helical" evidence="8">
    <location>
        <begin position="303"/>
        <end position="326"/>
    </location>
</feature>
<feature type="domain" description="GtrA/DPMS transmembrane" evidence="10">
    <location>
        <begin position="240"/>
        <end position="355"/>
    </location>
</feature>
<keyword evidence="12" id="KW-1185">Reference proteome</keyword>
<evidence type="ECO:0000313" key="11">
    <source>
        <dbReference type="EMBL" id="URQ63436.1"/>
    </source>
</evidence>
<organism evidence="11 12">
    <name type="scientific">SAR86 cluster bacterium</name>
    <dbReference type="NCBI Taxonomy" id="2030880"/>
    <lineage>
        <taxon>Bacteria</taxon>
        <taxon>Pseudomonadati</taxon>
        <taxon>Pseudomonadota</taxon>
        <taxon>Gammaproteobacteria</taxon>
        <taxon>SAR86 cluster</taxon>
    </lineage>
</organism>
<accession>A0A9Q8X4F5</accession>
<dbReference type="GO" id="GO:0000271">
    <property type="term" value="P:polysaccharide biosynthetic process"/>
    <property type="evidence" value="ECO:0007669"/>
    <property type="project" value="InterPro"/>
</dbReference>
<reference evidence="11" key="1">
    <citation type="submission" date="2022-05" db="EMBL/GenBank/DDBJ databases">
        <title>Single-amplified genomics reveal most streamlined microbe among free-living bacteria.</title>
        <authorList>
            <person name="Roda-Garcia J."/>
            <person name="Haro-Moreno J.M."/>
            <person name="Rodriguez-Valera F."/>
            <person name="Almagro-Moreno S."/>
            <person name="Lopez-Perez M."/>
        </authorList>
    </citation>
    <scope>NUCLEOTIDE SEQUENCE</scope>
    <source>
        <strain evidence="11">TMED112-D2-2</strain>
    </source>
</reference>
<evidence type="ECO:0000256" key="1">
    <source>
        <dbReference type="ARBA" id="ARBA00004141"/>
    </source>
</evidence>
<comment type="subcellular location">
    <subcellularLocation>
        <location evidence="1">Membrane</location>
        <topology evidence="1">Multi-pass membrane protein</topology>
    </subcellularLocation>
</comment>
<evidence type="ECO:0000256" key="7">
    <source>
        <dbReference type="ARBA" id="ARBA00023136"/>
    </source>
</evidence>
<keyword evidence="4" id="KW-0808">Transferase</keyword>
<dbReference type="CDD" id="cd06442">
    <property type="entry name" value="DPM1_like"/>
    <property type="match status" value="1"/>
</dbReference>
<sequence length="357" mass="40080">MFEVSVIIPTFNESQNILRVINEIENNLKNCDYEIIVVDDNSPDGTADTVKKYTTSNSRVSCIKRTWKKGLSSAVVEGYALSTKKHICVIDGDGQHDPKNLELFVEAFENNEVDIVIGSRFLNKSETDGLSTARNTLSNLGIKITNFFLSKKVTDPLSGFFIITNQKFGELQEKLYKDGFKILFDLLMLNKQLRVKEVGIDFRSRIAGESKLNISTVFNLVGQIFENISRGLIPANFVVFAFVGTLGVLVHLIMLKILLTQSIGFIVANTLSTLFAMCSNYFLNNYLTFHNIHRLFKERMKGLIKYCFANSFSILANIGVASQFYLSEFSVIASALFGILAGLILNYFLSVNLVFKK</sequence>
<dbReference type="Gene3D" id="3.90.550.10">
    <property type="entry name" value="Spore Coat Polysaccharide Biosynthesis Protein SpsA, Chain A"/>
    <property type="match status" value="1"/>
</dbReference>
<evidence type="ECO:0000259" key="10">
    <source>
        <dbReference type="Pfam" id="PF04138"/>
    </source>
</evidence>
<evidence type="ECO:0000256" key="8">
    <source>
        <dbReference type="SAM" id="Phobius"/>
    </source>
</evidence>
<keyword evidence="5 8" id="KW-0812">Transmembrane</keyword>
<gene>
    <name evidence="11" type="ORF">M9B40_01365</name>
</gene>
<comment type="similarity">
    <text evidence="2">Belongs to the glycosyltransferase 2 family.</text>
</comment>
<dbReference type="InterPro" id="IPR007267">
    <property type="entry name" value="GtrA_DPMS_TM"/>
</dbReference>
<evidence type="ECO:0000313" key="12">
    <source>
        <dbReference type="Proteomes" id="UP001056381"/>
    </source>
</evidence>
<dbReference type="Proteomes" id="UP001056381">
    <property type="component" value="Chromosome"/>
</dbReference>
<protein>
    <submittedName>
        <fullName evidence="11">Glycosyltransferase family 2 protein</fullName>
    </submittedName>
</protein>
<feature type="transmembrane region" description="Helical" evidence="8">
    <location>
        <begin position="237"/>
        <end position="257"/>
    </location>
</feature>
<dbReference type="GO" id="GO:0009247">
    <property type="term" value="P:glycolipid biosynthetic process"/>
    <property type="evidence" value="ECO:0007669"/>
    <property type="project" value="TreeGrafter"/>
</dbReference>
<keyword evidence="6 8" id="KW-1133">Transmembrane helix</keyword>
<dbReference type="GO" id="GO:0016020">
    <property type="term" value="C:membrane"/>
    <property type="evidence" value="ECO:0007669"/>
    <property type="project" value="UniProtKB-SubCell"/>
</dbReference>
<evidence type="ECO:0000256" key="5">
    <source>
        <dbReference type="ARBA" id="ARBA00022692"/>
    </source>
</evidence>
<feature type="transmembrane region" description="Helical" evidence="8">
    <location>
        <begin position="332"/>
        <end position="355"/>
    </location>
</feature>
<dbReference type="SUPFAM" id="SSF53448">
    <property type="entry name" value="Nucleotide-diphospho-sugar transferases"/>
    <property type="match status" value="1"/>
</dbReference>
<evidence type="ECO:0000256" key="4">
    <source>
        <dbReference type="ARBA" id="ARBA00022679"/>
    </source>
</evidence>
<dbReference type="PANTHER" id="PTHR43398">
    <property type="entry name" value="DOLICHOL-PHOSPHATE MANNOSYLTRANSFERASE SUBUNIT 1"/>
    <property type="match status" value="1"/>
</dbReference>
<dbReference type="Pfam" id="PF00535">
    <property type="entry name" value="Glycos_transf_2"/>
    <property type="match status" value="1"/>
</dbReference>
<dbReference type="EMBL" id="CP097966">
    <property type="protein sequence ID" value="URQ63436.1"/>
    <property type="molecule type" value="Genomic_DNA"/>
</dbReference>
<dbReference type="GO" id="GO:0004582">
    <property type="term" value="F:dolichyl-phosphate beta-D-mannosyltransferase activity"/>
    <property type="evidence" value="ECO:0007669"/>
    <property type="project" value="InterPro"/>
</dbReference>
<dbReference type="Pfam" id="PF04138">
    <property type="entry name" value="GtrA_DPMS_TM"/>
    <property type="match status" value="1"/>
</dbReference>
<dbReference type="PANTHER" id="PTHR43398:SF1">
    <property type="entry name" value="DOLICHOL-PHOSPHATE MANNOSYLTRANSFERASE SUBUNIT 1"/>
    <property type="match status" value="1"/>
</dbReference>